<dbReference type="PANTHER" id="PTHR13693">
    <property type="entry name" value="CLASS II AMINOTRANSFERASE/8-AMINO-7-OXONONANOATE SYNTHASE"/>
    <property type="match status" value="1"/>
</dbReference>
<proteinExistence type="inferred from homology"/>
<dbReference type="Gene3D" id="3.40.640.10">
    <property type="entry name" value="Type I PLP-dependent aspartate aminotransferase-like (Major domain)"/>
    <property type="match status" value="1"/>
</dbReference>
<dbReference type="InterPro" id="IPR015421">
    <property type="entry name" value="PyrdxlP-dep_Trfase_major"/>
</dbReference>
<evidence type="ECO:0000256" key="2">
    <source>
        <dbReference type="ARBA" id="ARBA00003076"/>
    </source>
</evidence>
<comment type="similarity">
    <text evidence="3 7">Belongs to the class-II pyridoxal-phosphate-dependent aminotransferase family.</text>
</comment>
<dbReference type="GO" id="GO:0005759">
    <property type="term" value="C:mitochondrial matrix"/>
    <property type="evidence" value="ECO:0007669"/>
    <property type="project" value="UniProtKB-SubCell"/>
</dbReference>
<dbReference type="InterPro" id="IPR050087">
    <property type="entry name" value="AON_synthase_class-II"/>
</dbReference>
<evidence type="ECO:0000256" key="1">
    <source>
        <dbReference type="ARBA" id="ARBA00001933"/>
    </source>
</evidence>
<evidence type="ECO:0000259" key="8">
    <source>
        <dbReference type="Pfam" id="PF00155"/>
    </source>
</evidence>
<dbReference type="AlphaFoldDB" id="A0A6V8HKJ1"/>
<protein>
    <recommendedName>
        <fullName evidence="7">5-aminolevulinate synthase</fullName>
        <ecNumber evidence="7">2.3.1.37</ecNumber>
    </recommendedName>
    <alternativeName>
        <fullName evidence="7">5-aminolevulinic acid synthase</fullName>
    </alternativeName>
    <alternativeName>
        <fullName evidence="7">Delta-ALA synthase</fullName>
    </alternativeName>
    <alternativeName>
        <fullName evidence="7">Delta-aminolevulinate synthase</fullName>
    </alternativeName>
</protein>
<comment type="cofactor">
    <cofactor evidence="1 7">
        <name>pyridoxal 5'-phosphate</name>
        <dbReference type="ChEBI" id="CHEBI:597326"/>
    </cofactor>
</comment>
<dbReference type="InterPro" id="IPR010961">
    <property type="entry name" value="4pyrrol_synth_NH2levulA_synth"/>
</dbReference>
<dbReference type="FunFam" id="3.40.640.10:FF:000006">
    <property type="entry name" value="5-aminolevulinate synthase, mitochondrial"/>
    <property type="match status" value="1"/>
</dbReference>
<sequence>MKRDGSYRYLKNVNRLVSKFPVAHLADPDERVTVWCSTDYLGMTANRKVIDSMHAVLDIYGAGSGGSRTISGNHEQLCSLERECARLHAKPAALLFSSGFVANDAALTVIASKIMTGCIIFPDAQNHSSIIAGIQNSGAKKVVFRHNDMEDLAAKLAVAPPSTPKIVVAESLYSISGQIAPIKQICRLARQHGAMTFIDETHAVGIYGPHGGGIAEHLDFEAHAKGNPSGTILSQIDVISASLAKAYGSVGGYIAGDSDVIDVVRSLAPGFIFTTTLPPYVAAGARASVSYLSNQGGEECFRQYTNTISLKQLLEDTHIPVLPNSSHIVTVLVGDAHKCQEASDLLLEKWKIYAQAVNFPTVPVGYECLRLSATPSHDLPLQRTLVKALDEVWHTLDIPRAEVWGRLVRPLNGVTARNSIWTTEQLEYKRAKSVGRSL</sequence>
<comment type="catalytic activity">
    <reaction evidence="7">
        <text>succinyl-CoA + glycine + H(+) = 5-aminolevulinate + CO2 + CoA</text>
        <dbReference type="Rhea" id="RHEA:12921"/>
        <dbReference type="ChEBI" id="CHEBI:15378"/>
        <dbReference type="ChEBI" id="CHEBI:16526"/>
        <dbReference type="ChEBI" id="CHEBI:57287"/>
        <dbReference type="ChEBI" id="CHEBI:57292"/>
        <dbReference type="ChEBI" id="CHEBI:57305"/>
        <dbReference type="ChEBI" id="CHEBI:356416"/>
        <dbReference type="EC" id="2.3.1.37"/>
    </reaction>
</comment>
<gene>
    <name evidence="9" type="ORF">TCE0_034f09978</name>
</gene>
<dbReference type="EMBL" id="DF933830">
    <property type="protein sequence ID" value="GAM38884.1"/>
    <property type="molecule type" value="Genomic_DNA"/>
</dbReference>
<dbReference type="PANTHER" id="PTHR13693:SF102">
    <property type="entry name" value="2-AMINO-3-KETOBUTYRATE COENZYME A LIGASE, MITOCHONDRIAL"/>
    <property type="match status" value="1"/>
</dbReference>
<evidence type="ECO:0000256" key="7">
    <source>
        <dbReference type="RuleBase" id="RU910713"/>
    </source>
</evidence>
<comment type="caution">
    <text evidence="9">The sequence shown here is derived from an EMBL/GenBank/DDBJ whole genome shotgun (WGS) entry which is preliminary data.</text>
</comment>
<dbReference type="GO" id="GO:0003870">
    <property type="term" value="F:5-aminolevulinate synthase activity"/>
    <property type="evidence" value="ECO:0007669"/>
    <property type="project" value="UniProtKB-EC"/>
</dbReference>
<comment type="subcellular location">
    <subcellularLocation>
        <location evidence="7">Mitochondrion matrix</location>
    </subcellularLocation>
</comment>
<dbReference type="GO" id="GO:0006782">
    <property type="term" value="P:protoporphyrinogen IX biosynthetic process"/>
    <property type="evidence" value="ECO:0007669"/>
    <property type="project" value="UniProtKB-UniRule"/>
</dbReference>
<organism evidence="9 10">
    <name type="scientific">Talaromyces pinophilus</name>
    <name type="common">Penicillium pinophilum</name>
    <dbReference type="NCBI Taxonomy" id="128442"/>
    <lineage>
        <taxon>Eukaryota</taxon>
        <taxon>Fungi</taxon>
        <taxon>Dikarya</taxon>
        <taxon>Ascomycota</taxon>
        <taxon>Pezizomycotina</taxon>
        <taxon>Eurotiomycetes</taxon>
        <taxon>Eurotiomycetidae</taxon>
        <taxon>Eurotiales</taxon>
        <taxon>Trichocomaceae</taxon>
        <taxon>Talaromyces</taxon>
        <taxon>Talaromyces sect. Talaromyces</taxon>
    </lineage>
</organism>
<dbReference type="EC" id="2.3.1.37" evidence="7"/>
<dbReference type="UniPathway" id="UPA00251">
    <property type="reaction ID" value="UER00375"/>
</dbReference>
<keyword evidence="4 7" id="KW-0808">Transferase</keyword>
<keyword evidence="6 7" id="KW-0012">Acyltransferase</keyword>
<dbReference type="InterPro" id="IPR015424">
    <property type="entry name" value="PyrdxlP-dep_Trfase"/>
</dbReference>
<dbReference type="Proteomes" id="UP000053095">
    <property type="component" value="Unassembled WGS sequence"/>
</dbReference>
<dbReference type="NCBIfam" id="TIGR01821">
    <property type="entry name" value="5aminolev_synth"/>
    <property type="match status" value="1"/>
</dbReference>
<evidence type="ECO:0000313" key="9">
    <source>
        <dbReference type="EMBL" id="GAM38884.1"/>
    </source>
</evidence>
<dbReference type="InterPro" id="IPR004839">
    <property type="entry name" value="Aminotransferase_I/II_large"/>
</dbReference>
<reference evidence="10" key="1">
    <citation type="journal article" date="2015" name="Genome Announc.">
        <title>Draft genome sequence of Talaromyces cellulolyticus strain Y-94, a source of lignocellulosic biomass-degrading enzymes.</title>
        <authorList>
            <person name="Fujii T."/>
            <person name="Koike H."/>
            <person name="Sawayama S."/>
            <person name="Yano S."/>
            <person name="Inoue H."/>
        </authorList>
    </citation>
    <scope>NUCLEOTIDE SEQUENCE [LARGE SCALE GENOMIC DNA]</scope>
    <source>
        <strain evidence="10">Y-94</strain>
    </source>
</reference>
<keyword evidence="5 7" id="KW-0663">Pyridoxal phosphate</keyword>
<evidence type="ECO:0000256" key="5">
    <source>
        <dbReference type="ARBA" id="ARBA00022898"/>
    </source>
</evidence>
<dbReference type="GO" id="GO:0030170">
    <property type="term" value="F:pyridoxal phosphate binding"/>
    <property type="evidence" value="ECO:0007669"/>
    <property type="project" value="UniProtKB-UniRule"/>
</dbReference>
<dbReference type="SUPFAM" id="SSF53383">
    <property type="entry name" value="PLP-dependent transferases"/>
    <property type="match status" value="1"/>
</dbReference>
<comment type="function">
    <text evidence="2">Catalyzes the synthesis of 5-aminolevulinate (ALA) from succinyl-CoA and glycine, the first and rate-limiting step in heme biosynthesis.</text>
</comment>
<dbReference type="InterPro" id="IPR015422">
    <property type="entry name" value="PyrdxlP-dep_Trfase_small"/>
</dbReference>
<keyword evidence="10" id="KW-1185">Reference proteome</keyword>
<accession>A0A6V8HKJ1</accession>
<evidence type="ECO:0000256" key="3">
    <source>
        <dbReference type="ARBA" id="ARBA00008392"/>
    </source>
</evidence>
<evidence type="ECO:0000313" key="10">
    <source>
        <dbReference type="Proteomes" id="UP000053095"/>
    </source>
</evidence>
<comment type="pathway">
    <text evidence="7">Porphyrin-containing compound metabolism; protoporphyrin-IX biosynthesis; 5-aminolevulinate from glycine: step 1/1.</text>
</comment>
<evidence type="ECO:0000256" key="4">
    <source>
        <dbReference type="ARBA" id="ARBA00022679"/>
    </source>
</evidence>
<name>A0A6V8HKJ1_TALPI</name>
<dbReference type="CDD" id="cd06454">
    <property type="entry name" value="KBL_like"/>
    <property type="match status" value="1"/>
</dbReference>
<evidence type="ECO:0000256" key="6">
    <source>
        <dbReference type="ARBA" id="ARBA00023315"/>
    </source>
</evidence>
<dbReference type="Gene3D" id="3.90.1150.10">
    <property type="entry name" value="Aspartate Aminotransferase, domain 1"/>
    <property type="match status" value="1"/>
</dbReference>
<dbReference type="Pfam" id="PF00155">
    <property type="entry name" value="Aminotran_1_2"/>
    <property type="match status" value="1"/>
</dbReference>
<feature type="domain" description="Aminotransferase class I/classII large" evidence="8">
    <location>
        <begin position="32"/>
        <end position="388"/>
    </location>
</feature>
<keyword evidence="7" id="KW-0350">Heme biosynthesis</keyword>
<keyword evidence="7" id="KW-0496">Mitochondrion</keyword>